<keyword evidence="2" id="KW-1185">Reference proteome</keyword>
<dbReference type="EMBL" id="MH382836">
    <property type="protein sequence ID" value="AXC36539.1"/>
    <property type="molecule type" value="Genomic_DNA"/>
</dbReference>
<sequence>MQYNTNVRDTDGNVLHQDHLYRINNTGGLINYGLMQENTVVAKNDEEAEQMARDFPAYWKKLPEHWTAIDTYRVNRLFPVDDPSGQLLHSRKKLLVPGCRTGGKTVYQDIKEAHRTLGAWLAEHPEHSA</sequence>
<evidence type="ECO:0000313" key="2">
    <source>
        <dbReference type="Proteomes" id="UP000252224"/>
    </source>
</evidence>
<protein>
    <submittedName>
        <fullName evidence="1">Uncharacterized protein</fullName>
    </submittedName>
</protein>
<dbReference type="Proteomes" id="UP000252224">
    <property type="component" value="Segment"/>
</dbReference>
<accession>A0A2Z5H9B6</accession>
<gene>
    <name evidence="1" type="ORF">phCDa_95</name>
</gene>
<evidence type="ECO:0000313" key="1">
    <source>
        <dbReference type="EMBL" id="AXC36539.1"/>
    </source>
</evidence>
<reference evidence="1 2" key="1">
    <citation type="submission" date="2018-05" db="EMBL/GenBank/DDBJ databases">
        <title>Genomic characterization of a novel Pseudomonas phage phCDa.</title>
        <authorList>
            <person name="Chen C."/>
            <person name="Lu D."/>
            <person name="Wang J."/>
            <person name="Fu R."/>
        </authorList>
    </citation>
    <scope>NUCLEOTIDE SEQUENCE [LARGE SCALE GENOMIC DNA]</scope>
</reference>
<organism evidence="1 2">
    <name type="scientific">Pseudomonas phage phCDa</name>
    <dbReference type="NCBI Taxonomy" id="2268587"/>
    <lineage>
        <taxon>Viruses</taxon>
        <taxon>Duplodnaviria</taxon>
        <taxon>Heunggongvirae</taxon>
        <taxon>Uroviricota</taxon>
        <taxon>Caudoviricetes</taxon>
        <taxon>Schitoviridae</taxon>
        <taxon>Shizishanvirus</taxon>
        <taxon>Shizishanvirus phCDa</taxon>
    </lineage>
</organism>
<name>A0A2Z5H9B6_9CAUD</name>
<proteinExistence type="predicted"/>